<sequence length="261" mass="30638">MLNKEKYIHKLEEQSFEEMINSSYFSESIMNYYKNFEEKMRKPDLLGKTVKVSKKQFPDINICVCDICKRIGIESPEVYIYEDFYYGVESKGSDKPWIEISAKTVEDFSIEELKFLIAREICSINLKHTYYKTLIDQTLNTMEESNFVIGIDTFTKTIKASVYKWYRIINYTCDNFGYLMCNDLKTCINAILKTILNSSFLVENINLSEYLNQSIEINKLNDTVYNFTKADEKVPYGPFRIKNLLAFSSSKRAIEVIKEEI</sequence>
<accession>A0AAW9J2C5</accession>
<comment type="caution">
    <text evidence="1">The sequence shown here is derived from an EMBL/GenBank/DDBJ whole genome shotgun (WGS) entry which is preliminary data.</text>
</comment>
<dbReference type="AlphaFoldDB" id="A0AAW9J2C5"/>
<evidence type="ECO:0000313" key="2">
    <source>
        <dbReference type="Proteomes" id="UP001289066"/>
    </source>
</evidence>
<dbReference type="RefSeq" id="WP_025648918.1">
    <property type="nucleotide sequence ID" value="NZ_CABHJC010000010.1"/>
</dbReference>
<protein>
    <submittedName>
        <fullName evidence="1">Uncharacterized protein</fullName>
    </submittedName>
</protein>
<dbReference type="Proteomes" id="UP001289066">
    <property type="component" value="Unassembled WGS sequence"/>
</dbReference>
<dbReference type="EMBL" id="WNVG01000049">
    <property type="protein sequence ID" value="MDZ5033590.1"/>
    <property type="molecule type" value="Genomic_DNA"/>
</dbReference>
<organism evidence="1 2">
    <name type="scientific">Clostridium perfringens</name>
    <dbReference type="NCBI Taxonomy" id="1502"/>
    <lineage>
        <taxon>Bacteria</taxon>
        <taxon>Bacillati</taxon>
        <taxon>Bacillota</taxon>
        <taxon>Clostridia</taxon>
        <taxon>Eubacteriales</taxon>
        <taxon>Clostridiaceae</taxon>
        <taxon>Clostridium</taxon>
    </lineage>
</organism>
<dbReference type="Gene3D" id="3.30.2010.10">
    <property type="entry name" value="Metalloproteases ('zincins'), catalytic domain"/>
    <property type="match status" value="1"/>
</dbReference>
<proteinExistence type="predicted"/>
<dbReference type="CDD" id="cd07325">
    <property type="entry name" value="M48_Ste24p_like"/>
    <property type="match status" value="1"/>
</dbReference>
<name>A0AAW9J2C5_CLOPF</name>
<evidence type="ECO:0000313" key="1">
    <source>
        <dbReference type="EMBL" id="MDZ5033590.1"/>
    </source>
</evidence>
<reference evidence="1" key="1">
    <citation type="submission" date="2019-11" db="EMBL/GenBank/DDBJ databases">
        <title>Characterization of Clostridium perfringens isolates from swine manure treated agricultural soils.</title>
        <authorList>
            <person name="Wushke S.T."/>
        </authorList>
    </citation>
    <scope>NUCLEOTIDE SEQUENCE</scope>
    <source>
        <strain evidence="1">X15</strain>
    </source>
</reference>
<gene>
    <name evidence="1" type="ORF">GNF81_12475</name>
</gene>